<dbReference type="EMBL" id="JWHU01000034">
    <property type="protein sequence ID" value="KIU19699.1"/>
    <property type="molecule type" value="Genomic_DNA"/>
</dbReference>
<dbReference type="STRING" id="137591.AO080_08305"/>
<protein>
    <submittedName>
        <fullName evidence="1">Uncharacterized protein</fullName>
    </submittedName>
</protein>
<evidence type="ECO:0000313" key="2">
    <source>
        <dbReference type="Proteomes" id="UP000032287"/>
    </source>
</evidence>
<gene>
    <name evidence="1" type="ORF">QX99_01717</name>
</gene>
<dbReference type="PATRIC" id="fig|137591.25.peg.1691"/>
<keyword evidence="2" id="KW-1185">Reference proteome</keyword>
<reference evidence="1 2" key="1">
    <citation type="journal article" date="2015" name="Microbiology (Mosc.)">
        <title>Genomics of the Weissella cibaria species with an examination of its metabolic traits.</title>
        <authorList>
            <person name="Lynch K.M."/>
            <person name="Lucid A."/>
            <person name="Arendt E.K."/>
            <person name="Sleator R.D."/>
            <person name="Lucey B."/>
            <person name="Coffey A."/>
        </authorList>
    </citation>
    <scope>NUCLEOTIDE SEQUENCE [LARGE SCALE GENOMIC DNA]</scope>
    <source>
        <strain evidence="1 2">MG1</strain>
    </source>
</reference>
<dbReference type="AlphaFoldDB" id="A0A0D1K3W3"/>
<comment type="caution">
    <text evidence="1">The sequence shown here is derived from an EMBL/GenBank/DDBJ whole genome shotgun (WGS) entry which is preliminary data.</text>
</comment>
<accession>A0A0D1K3W3</accession>
<proteinExistence type="predicted"/>
<organism evidence="1 2">
    <name type="scientific">Weissella cibaria</name>
    <dbReference type="NCBI Taxonomy" id="137591"/>
    <lineage>
        <taxon>Bacteria</taxon>
        <taxon>Bacillati</taxon>
        <taxon>Bacillota</taxon>
        <taxon>Bacilli</taxon>
        <taxon>Lactobacillales</taxon>
        <taxon>Lactobacillaceae</taxon>
        <taxon>Weissella</taxon>
    </lineage>
</organism>
<dbReference type="RefSeq" id="WP_052497132.1">
    <property type="nucleotide sequence ID" value="NZ_CP012873.1"/>
</dbReference>
<dbReference type="KEGG" id="wcb:AO080_08305"/>
<evidence type="ECO:0000313" key="1">
    <source>
        <dbReference type="EMBL" id="KIU19699.1"/>
    </source>
</evidence>
<dbReference type="Proteomes" id="UP000032287">
    <property type="component" value="Unassembled WGS sequence"/>
</dbReference>
<dbReference type="OrthoDB" id="2148353at2"/>
<sequence length="89" mass="10139">MDQAKAFFETQKQHVMTWIAAVKRTTAGTKQLKEAVANVQQAVPEVQAFAKDLQIQVEKMNFKNQPRLDRIAEAQARIQTEIASLKKKK</sequence>
<name>A0A0D1K3W3_9LACO</name>